<dbReference type="EMBL" id="CADCTP010000212">
    <property type="protein sequence ID" value="CAA9258957.1"/>
    <property type="molecule type" value="Genomic_DNA"/>
</dbReference>
<feature type="transmembrane region" description="Helical" evidence="2">
    <location>
        <begin position="475"/>
        <end position="494"/>
    </location>
</feature>
<keyword evidence="2" id="KW-0812">Transmembrane</keyword>
<sequence length="542" mass="57061">MTDEGSGERLERRYRRLLRALPAPQRAAREEEMVAVLLQAATPSQSRPTVSEAADLLALAARSRLRCLFVDPVARLGVAVAMLLTIAAAVAAHDVAASRTGTEEPSATAGPVLPDRFPAWDPPPARADRSPAGAASMAYLDGDEDGAHFLVLIGAEGTSARQVPDPTGSTAAPDGVPADSTNSPFLLAPDGRQLAVRRGHSLQVLDLTNGRTRTVPGLELANSARLLAWSLDGTRIAVGSATGTDVVDVSNGFAVHVTEAATSAAFAPDGRLALAGRTRLDVFRADGRRIGGDTMLPGWDIAAAGWSPDGRILALRRAQDSSPDVVPTGTGTTTPYQRRPAGQPIVHIAAEGDVPALLAPPDPSAPLAWNRGRLLLESDSGSVTSWNPVTGQNDTVIRTREGVYCCTIASLQLATNVAARARIVPLDALDRGPLGPFWPLVAALFSVAALVRGWWYTRTHLVHPTTSVRAAVLRAVPWALAATAAGLPVGYFYLMLSYPLGREAHLLHLTTALAAAAAYTFGRSLGRARTWRPLYPAGRAAR</sequence>
<reference evidence="3" key="1">
    <citation type="submission" date="2020-02" db="EMBL/GenBank/DDBJ databases">
        <authorList>
            <person name="Meier V. D."/>
        </authorList>
    </citation>
    <scope>NUCLEOTIDE SEQUENCE</scope>
    <source>
        <strain evidence="3">AVDCRST_MAG41</strain>
    </source>
</reference>
<feature type="region of interest" description="Disordered" evidence="1">
    <location>
        <begin position="318"/>
        <end position="339"/>
    </location>
</feature>
<keyword evidence="2" id="KW-1133">Transmembrane helix</keyword>
<keyword evidence="2" id="KW-0472">Membrane</keyword>
<name>A0A6J4IUA0_9ACTN</name>
<evidence type="ECO:0008006" key="4">
    <source>
        <dbReference type="Google" id="ProtNLM"/>
    </source>
</evidence>
<evidence type="ECO:0000256" key="2">
    <source>
        <dbReference type="SAM" id="Phobius"/>
    </source>
</evidence>
<feature type="transmembrane region" description="Helical" evidence="2">
    <location>
        <begin position="437"/>
        <end position="455"/>
    </location>
</feature>
<protein>
    <recommendedName>
        <fullName evidence="4">WD40 repeat domain-containing protein</fullName>
    </recommendedName>
</protein>
<dbReference type="SUPFAM" id="SSF82171">
    <property type="entry name" value="DPP6 N-terminal domain-like"/>
    <property type="match status" value="1"/>
</dbReference>
<feature type="region of interest" description="Disordered" evidence="1">
    <location>
        <begin position="160"/>
        <end position="182"/>
    </location>
</feature>
<organism evidence="3">
    <name type="scientific">uncultured Mycobacteriales bacterium</name>
    <dbReference type="NCBI Taxonomy" id="581187"/>
    <lineage>
        <taxon>Bacteria</taxon>
        <taxon>Bacillati</taxon>
        <taxon>Actinomycetota</taxon>
        <taxon>Actinomycetes</taxon>
        <taxon>Mycobacteriales</taxon>
        <taxon>environmental samples</taxon>
    </lineage>
</organism>
<proteinExistence type="predicted"/>
<evidence type="ECO:0000256" key="1">
    <source>
        <dbReference type="SAM" id="MobiDB-lite"/>
    </source>
</evidence>
<dbReference type="InterPro" id="IPR011042">
    <property type="entry name" value="6-blade_b-propeller_TolB-like"/>
</dbReference>
<dbReference type="AlphaFoldDB" id="A0A6J4IUA0"/>
<feature type="transmembrane region" description="Helical" evidence="2">
    <location>
        <begin position="506"/>
        <end position="522"/>
    </location>
</feature>
<evidence type="ECO:0000313" key="3">
    <source>
        <dbReference type="EMBL" id="CAA9258957.1"/>
    </source>
</evidence>
<feature type="compositionally biased region" description="Low complexity" evidence="1">
    <location>
        <begin position="325"/>
        <end position="335"/>
    </location>
</feature>
<accession>A0A6J4IUA0</accession>
<dbReference type="Gene3D" id="2.120.10.30">
    <property type="entry name" value="TolB, C-terminal domain"/>
    <property type="match status" value="1"/>
</dbReference>
<gene>
    <name evidence="3" type="ORF">AVDCRST_MAG41-2931</name>
</gene>